<dbReference type="OrthoDB" id="10067381at2759"/>
<evidence type="ECO:0000256" key="1">
    <source>
        <dbReference type="ARBA" id="ARBA00010568"/>
    </source>
</evidence>
<dbReference type="SUPFAM" id="SSF55418">
    <property type="entry name" value="eIF4e-like"/>
    <property type="match status" value="1"/>
</dbReference>
<reference evidence="2 3" key="1">
    <citation type="journal article" date="2016" name="Mol. Biol. Evol.">
        <title>Comparative Genomics of Early-Diverging Mushroom-Forming Fungi Provides Insights into the Origins of Lignocellulose Decay Capabilities.</title>
        <authorList>
            <person name="Nagy L.G."/>
            <person name="Riley R."/>
            <person name="Tritt A."/>
            <person name="Adam C."/>
            <person name="Daum C."/>
            <person name="Floudas D."/>
            <person name="Sun H."/>
            <person name="Yadav J.S."/>
            <person name="Pangilinan J."/>
            <person name="Larsson K.H."/>
            <person name="Matsuura K."/>
            <person name="Barry K."/>
            <person name="Labutti K."/>
            <person name="Kuo R."/>
            <person name="Ohm R.A."/>
            <person name="Bhattacharya S.S."/>
            <person name="Shirouzu T."/>
            <person name="Yoshinaga Y."/>
            <person name="Martin F.M."/>
            <person name="Grigoriev I.V."/>
            <person name="Hibbett D.S."/>
        </authorList>
    </citation>
    <scope>NUCLEOTIDE SEQUENCE [LARGE SCALE GENOMIC DNA]</scope>
    <source>
        <strain evidence="2 3">TUFC12733</strain>
    </source>
</reference>
<dbReference type="AlphaFoldDB" id="A0A167R2P9"/>
<protein>
    <recommendedName>
        <fullName evidence="4">DUF1917-domain-containing protein</fullName>
    </recommendedName>
</protein>
<accession>A0A167R2P9</accession>
<dbReference type="EMBL" id="KV417269">
    <property type="protein sequence ID" value="KZP00491.1"/>
    <property type="molecule type" value="Genomic_DNA"/>
</dbReference>
<proteinExistence type="inferred from homology"/>
<dbReference type="InterPro" id="IPR015034">
    <property type="entry name" value="Bles03"/>
</dbReference>
<comment type="similarity">
    <text evidence="1">Belongs to the UPF0696 family.</text>
</comment>
<sequence>MEGDRMDVDSETSDEYIYSWTPEHELSIDEFLAKYKPSKTKDDGEKPWIWVERVPAVNQQWYRSIVGAGILILKAATNKVVEIQRDRNIPWHSNGDVNVRGKRDLQTEVRTQALADLEQLCREKGTTCGKWLFFVHRQSIDRVWATIAKSLVEGELAETVACEAKVSTVRQDDTGPHHLICLYLPNIYDKEAATEVLEVLIRKLGVTPVNAKPDIYTHIGLYTKHPSGIRPTIWQAKDLLSEDALKELHEEYASRQRLGPDSATDSCE</sequence>
<evidence type="ECO:0008006" key="4">
    <source>
        <dbReference type="Google" id="ProtNLM"/>
    </source>
</evidence>
<dbReference type="PANTHER" id="PTHR31977">
    <property type="entry name" value="UPF0696 PROTEIN C11ORF68"/>
    <property type="match status" value="1"/>
</dbReference>
<gene>
    <name evidence="2" type="ORF">CALVIDRAFT_277603</name>
</gene>
<dbReference type="Proteomes" id="UP000076738">
    <property type="component" value="Unassembled WGS sequence"/>
</dbReference>
<dbReference type="PANTHER" id="PTHR31977:SF1">
    <property type="entry name" value="UPF0696 PROTEIN C11ORF68"/>
    <property type="match status" value="1"/>
</dbReference>
<dbReference type="Pfam" id="PF08939">
    <property type="entry name" value="Bles03"/>
    <property type="match status" value="1"/>
</dbReference>
<dbReference type="Gene3D" id="3.30.760.10">
    <property type="entry name" value="RNA Cap, Translation Initiation Factor Eif4e"/>
    <property type="match status" value="1"/>
</dbReference>
<evidence type="ECO:0000313" key="2">
    <source>
        <dbReference type="EMBL" id="KZP00491.1"/>
    </source>
</evidence>
<name>A0A167R2P9_CALVF</name>
<keyword evidence="3" id="KW-1185">Reference proteome</keyword>
<organism evidence="2 3">
    <name type="scientific">Calocera viscosa (strain TUFC12733)</name>
    <dbReference type="NCBI Taxonomy" id="1330018"/>
    <lineage>
        <taxon>Eukaryota</taxon>
        <taxon>Fungi</taxon>
        <taxon>Dikarya</taxon>
        <taxon>Basidiomycota</taxon>
        <taxon>Agaricomycotina</taxon>
        <taxon>Dacrymycetes</taxon>
        <taxon>Dacrymycetales</taxon>
        <taxon>Dacrymycetaceae</taxon>
        <taxon>Calocera</taxon>
    </lineage>
</organism>
<dbReference type="InterPro" id="IPR023398">
    <property type="entry name" value="TIF_eIF4e-like"/>
</dbReference>
<evidence type="ECO:0000313" key="3">
    <source>
        <dbReference type="Proteomes" id="UP000076738"/>
    </source>
</evidence>